<dbReference type="AlphaFoldDB" id="E7C9V1"/>
<feature type="compositionally biased region" description="Basic and acidic residues" evidence="1">
    <location>
        <begin position="94"/>
        <end position="109"/>
    </location>
</feature>
<feature type="domain" description="DUF4167" evidence="2">
    <location>
        <begin position="19"/>
        <end position="94"/>
    </location>
</feature>
<name>E7C9V1_9PROT</name>
<evidence type="ECO:0000256" key="1">
    <source>
        <dbReference type="SAM" id="MobiDB-lite"/>
    </source>
</evidence>
<dbReference type="Pfam" id="PF13763">
    <property type="entry name" value="DUF4167"/>
    <property type="match status" value="1"/>
</dbReference>
<proteinExistence type="predicted"/>
<protein>
    <recommendedName>
        <fullName evidence="2">DUF4167 domain-containing protein</fullName>
    </recommendedName>
</protein>
<accession>E7C9V1</accession>
<sequence>MRHDKIRRFRPRTNKYRSRRNINGVKNGGVIHQVNVNRNGMSRNGVPKNPHNVERIIEKYKNLAKEALSSGDKILHENYLQHSDHFARLLSEMEPKVKDNSTKQNESTEKTNTINEQN</sequence>
<dbReference type="InterPro" id="IPR025430">
    <property type="entry name" value="DUF4167"/>
</dbReference>
<feature type="region of interest" description="Disordered" evidence="1">
    <location>
        <begin position="94"/>
        <end position="118"/>
    </location>
</feature>
<reference evidence="3" key="1">
    <citation type="submission" date="2010-01" db="EMBL/GenBank/DDBJ databases">
        <title>Genome fragments of uncultured bacteria from the North Pacific Subtropical Gyre.</title>
        <authorList>
            <person name="Pham V.D."/>
            <person name="DeLong E.F."/>
        </authorList>
    </citation>
    <scope>NUCLEOTIDE SEQUENCE</scope>
</reference>
<evidence type="ECO:0000313" key="3">
    <source>
        <dbReference type="EMBL" id="ADH42935.1"/>
    </source>
</evidence>
<organism evidence="3">
    <name type="scientific">uncultured SAR11 cluster alpha proteobacterium H17925_23J24</name>
    <dbReference type="NCBI Taxonomy" id="715036"/>
    <lineage>
        <taxon>Bacteria</taxon>
        <taxon>Pseudomonadati</taxon>
        <taxon>Pseudomonadota</taxon>
        <taxon>Alphaproteobacteria</taxon>
        <taxon>Candidatus Pelagibacterales</taxon>
        <taxon>environmental samples</taxon>
    </lineage>
</organism>
<dbReference type="EMBL" id="GU574702">
    <property type="protein sequence ID" value="ADH42935.1"/>
    <property type="molecule type" value="Genomic_DNA"/>
</dbReference>
<evidence type="ECO:0000259" key="2">
    <source>
        <dbReference type="Pfam" id="PF13763"/>
    </source>
</evidence>